<dbReference type="EMBL" id="JACOMF010000024">
    <property type="protein sequence ID" value="MBC4017172.1"/>
    <property type="molecule type" value="Genomic_DNA"/>
</dbReference>
<dbReference type="PANTHER" id="PTHR10566">
    <property type="entry name" value="CHAPERONE-ACTIVITY OF BC1 COMPLEX CABC1 -RELATED"/>
    <property type="match status" value="1"/>
</dbReference>
<dbReference type="SUPFAM" id="SSF56112">
    <property type="entry name" value="Protein kinase-like (PK-like)"/>
    <property type="match status" value="1"/>
</dbReference>
<dbReference type="CDD" id="cd05121">
    <property type="entry name" value="ABC1_ADCK3-like"/>
    <property type="match status" value="1"/>
</dbReference>
<keyword evidence="3" id="KW-0472">Membrane</keyword>
<dbReference type="Gene3D" id="1.10.510.10">
    <property type="entry name" value="Transferase(Phosphotransferase) domain 1"/>
    <property type="match status" value="1"/>
</dbReference>
<dbReference type="InterPro" id="IPR004147">
    <property type="entry name" value="ABC1_dom"/>
</dbReference>
<comment type="caution">
    <text evidence="5">The sequence shown here is derived from an EMBL/GenBank/DDBJ whole genome shotgun (WGS) entry which is preliminary data.</text>
</comment>
<keyword evidence="5" id="KW-0808">Transferase</keyword>
<feature type="transmembrane region" description="Helical" evidence="3">
    <location>
        <begin position="595"/>
        <end position="615"/>
    </location>
</feature>
<evidence type="ECO:0000256" key="2">
    <source>
        <dbReference type="SAM" id="MobiDB-lite"/>
    </source>
</evidence>
<dbReference type="GO" id="GO:0016301">
    <property type="term" value="F:kinase activity"/>
    <property type="evidence" value="ECO:0007669"/>
    <property type="project" value="UniProtKB-KW"/>
</dbReference>
<evidence type="ECO:0000259" key="4">
    <source>
        <dbReference type="Pfam" id="PF03109"/>
    </source>
</evidence>
<feature type="domain" description="ABC1 atypical kinase-like" evidence="4">
    <location>
        <begin position="127"/>
        <end position="383"/>
    </location>
</feature>
<keyword evidence="3" id="KW-1133">Transmembrane helix</keyword>
<keyword evidence="3" id="KW-0812">Transmembrane</keyword>
<evidence type="ECO:0000256" key="3">
    <source>
        <dbReference type="SAM" id="Phobius"/>
    </source>
</evidence>
<dbReference type="InterPro" id="IPR050154">
    <property type="entry name" value="UbiB_kinase"/>
</dbReference>
<evidence type="ECO:0000313" key="6">
    <source>
        <dbReference type="Proteomes" id="UP000600101"/>
    </source>
</evidence>
<dbReference type="PANTHER" id="PTHR10566:SF113">
    <property type="entry name" value="PROTEIN ACTIVITY OF BC1 COMPLEX KINASE 7, CHLOROPLASTIC"/>
    <property type="match status" value="1"/>
</dbReference>
<organism evidence="5 6">
    <name type="scientific">Siccirubricoccus deserti</name>
    <dbReference type="NCBI Taxonomy" id="2013562"/>
    <lineage>
        <taxon>Bacteria</taxon>
        <taxon>Pseudomonadati</taxon>
        <taxon>Pseudomonadota</taxon>
        <taxon>Alphaproteobacteria</taxon>
        <taxon>Acetobacterales</taxon>
        <taxon>Roseomonadaceae</taxon>
        <taxon>Siccirubricoccus</taxon>
    </lineage>
</organism>
<feature type="region of interest" description="Disordered" evidence="2">
    <location>
        <begin position="1"/>
        <end position="46"/>
    </location>
</feature>
<keyword evidence="5" id="KW-0418">Kinase</keyword>
<dbReference type="Proteomes" id="UP000600101">
    <property type="component" value="Unassembled WGS sequence"/>
</dbReference>
<sequence length="624" mass="70756">MDVVRPRRRERDVLQPLLPRRPERSFSPDIEDDIPTPLGQTEPSAPIPIERVPPGSRFHFFGTFWQLLVFGLTLQRLRLTQKLDPARKAVLTRELFERLSGIWIKAGQLLSLRTDLMSDEMCRELGKLQYRVAGFPADVARRVVEEHLGRPLSQVFADFEPLPFAAASVCQVHRATLLRNGRAVVVKIRRPDIRANFERDMRVLRQICALMGMLGIGAQFRMAEGIHALDDLLNEETDYRFEAVNLKRMRRSLRPHGIHVPRVFKELSGERVLVMEEVPGVLMSHYIEMRRTDPSRLRRWQLENGIEPEALARRLTVSVLRQITEDNLFHGDLHPGNIMLLADNGIALLDFGSVGRLDERTFQLYRRSLAAISASDFERAADYMLLLQPGLGALDPRPISRDLRDSLEAWKMSTEFPGARYADRSVASMSNHVAKVFARRDMPFSWSLMRVGRSLSTLDASLQTLAPKGDFMSLSRAYFRDRQRRSTQPGARRRAGAKILSEIGWLMGDINLALGGALRHQSLRAQGMLNTAGRLKLAVLSVLQRGVISIIVLTLTATVLDERLRGVPLKEDNGFLSGLHRAAHVLLEYLPNLHILTWLIMLSCTLFVAHVLRAARSVLSNRTK</sequence>
<evidence type="ECO:0000313" key="5">
    <source>
        <dbReference type="EMBL" id="MBC4017172.1"/>
    </source>
</evidence>
<gene>
    <name evidence="5" type="ORF">H7965_17820</name>
</gene>
<protein>
    <submittedName>
        <fullName evidence="5">AarF/ABC1/UbiB kinase family protein</fullName>
    </submittedName>
</protein>
<evidence type="ECO:0000256" key="1">
    <source>
        <dbReference type="ARBA" id="ARBA00009670"/>
    </source>
</evidence>
<dbReference type="InterPro" id="IPR011009">
    <property type="entry name" value="Kinase-like_dom_sf"/>
</dbReference>
<dbReference type="Pfam" id="PF03109">
    <property type="entry name" value="ABC1"/>
    <property type="match status" value="1"/>
</dbReference>
<comment type="similarity">
    <text evidence="1">Belongs to the protein kinase superfamily. ADCK protein kinase family.</text>
</comment>
<proteinExistence type="inferred from homology"/>
<reference evidence="5" key="1">
    <citation type="submission" date="2020-08" db="EMBL/GenBank/DDBJ databases">
        <authorList>
            <person name="Hu Y."/>
            <person name="Nguyen S.V."/>
            <person name="Li F."/>
            <person name="Fanning S."/>
        </authorList>
    </citation>
    <scope>NUCLEOTIDE SEQUENCE</scope>
    <source>
        <strain evidence="5">SYSU D8009</strain>
    </source>
</reference>
<keyword evidence="6" id="KW-1185">Reference proteome</keyword>
<dbReference type="RefSeq" id="WP_186771940.1">
    <property type="nucleotide sequence ID" value="NZ_JACOMF010000024.1"/>
</dbReference>
<name>A0A9X0UE43_9PROT</name>
<accession>A0A9X0UE43</accession>
<dbReference type="AlphaFoldDB" id="A0A9X0UE43"/>